<name>A0ABU6A229_9FLAO</name>
<evidence type="ECO:0008006" key="3">
    <source>
        <dbReference type="Google" id="ProtNLM"/>
    </source>
</evidence>
<organism evidence="1 2">
    <name type="scientific">Aquimarina gracilis</name>
    <dbReference type="NCBI Taxonomy" id="874422"/>
    <lineage>
        <taxon>Bacteria</taxon>
        <taxon>Pseudomonadati</taxon>
        <taxon>Bacteroidota</taxon>
        <taxon>Flavobacteriia</taxon>
        <taxon>Flavobacteriales</taxon>
        <taxon>Flavobacteriaceae</taxon>
        <taxon>Aquimarina</taxon>
    </lineage>
</organism>
<keyword evidence="2" id="KW-1185">Reference proteome</keyword>
<reference evidence="1 2" key="1">
    <citation type="journal article" date="2013" name="Int. J. Syst. Evol. Microbiol.">
        <title>Aquimarina gracilis sp. nov., isolated from the gut microflora of a mussel, Mytilus coruscus, and emended description of Aquimarina spongiae.</title>
        <authorList>
            <person name="Park S.C."/>
            <person name="Choe H.N."/>
            <person name="Baik K.S."/>
            <person name="Seong C.N."/>
        </authorList>
    </citation>
    <scope>NUCLEOTIDE SEQUENCE [LARGE SCALE GENOMIC DNA]</scope>
    <source>
        <strain evidence="1 2">PSC32</strain>
    </source>
</reference>
<proteinExistence type="predicted"/>
<evidence type="ECO:0000313" key="1">
    <source>
        <dbReference type="EMBL" id="MEB3348110.1"/>
    </source>
</evidence>
<evidence type="ECO:0000313" key="2">
    <source>
        <dbReference type="Proteomes" id="UP001327027"/>
    </source>
</evidence>
<dbReference type="RefSeq" id="WP_324182133.1">
    <property type="nucleotide sequence ID" value="NZ_BAABAW010000023.1"/>
</dbReference>
<sequence length="210" mass="23244">MKKAILLIISISLLISCGKDKKKDEEPGLFEAIEGISDLNKMAKEAEEIEEESNKLLKATPISNDELKAFLPETLVGFSRKKFSVGNQFMTDVAMAEAEYEDDNGTMISLSVMDGAGETGSAMITLARLGFTRDFEEQSDLGYKKSVTVNGYKAIEEVQKDDYDNSENSKVDLLISNRFIVTLEGEIAIDQLKKGVKELNLNTLEQKANN</sequence>
<comment type="caution">
    <text evidence="1">The sequence shown here is derived from an EMBL/GenBank/DDBJ whole genome shotgun (WGS) entry which is preliminary data.</text>
</comment>
<accession>A0ABU6A229</accession>
<protein>
    <recommendedName>
        <fullName evidence="3">Lipoprotein</fullName>
    </recommendedName>
</protein>
<dbReference type="EMBL" id="JAYKLX010000011">
    <property type="protein sequence ID" value="MEB3348110.1"/>
    <property type="molecule type" value="Genomic_DNA"/>
</dbReference>
<dbReference type="PROSITE" id="PS51257">
    <property type="entry name" value="PROKAR_LIPOPROTEIN"/>
    <property type="match status" value="1"/>
</dbReference>
<gene>
    <name evidence="1" type="ORF">U6A24_21720</name>
</gene>
<dbReference type="Proteomes" id="UP001327027">
    <property type="component" value="Unassembled WGS sequence"/>
</dbReference>